<keyword evidence="2" id="KW-1185">Reference proteome</keyword>
<organism evidence="1 2">
    <name type="scientific">Monosporascus cannonballus</name>
    <dbReference type="NCBI Taxonomy" id="155416"/>
    <lineage>
        <taxon>Eukaryota</taxon>
        <taxon>Fungi</taxon>
        <taxon>Dikarya</taxon>
        <taxon>Ascomycota</taxon>
        <taxon>Pezizomycotina</taxon>
        <taxon>Sordariomycetes</taxon>
        <taxon>Xylariomycetidae</taxon>
        <taxon>Xylariales</taxon>
        <taxon>Xylariales incertae sedis</taxon>
        <taxon>Monosporascus</taxon>
    </lineage>
</organism>
<dbReference type="Proteomes" id="UP000294003">
    <property type="component" value="Unassembled WGS sequence"/>
</dbReference>
<dbReference type="EMBL" id="QJNS01000119">
    <property type="protein sequence ID" value="RYO86278.1"/>
    <property type="molecule type" value="Genomic_DNA"/>
</dbReference>
<proteinExistence type="predicted"/>
<sequence>MQRVVRALLGCWYRVMGLPRHTPSWYRDRLREELRERREARTPFKKLSETADVFYIISRSRHDGHPIRDLPPFSLRHLLIYPYMVGKLTLRWSFYRAAACLCRAEARVDSSSVREVVNPAKDRKLYEVASRHYVDAEAGWVAGQIRSRDSVG</sequence>
<name>A0ABY0HB64_9PEZI</name>
<reference evidence="1 2" key="1">
    <citation type="submission" date="2018-06" db="EMBL/GenBank/DDBJ databases">
        <title>Complete Genomes of Monosporascus.</title>
        <authorList>
            <person name="Robinson A.J."/>
            <person name="Natvig D.O."/>
        </authorList>
    </citation>
    <scope>NUCLEOTIDE SEQUENCE [LARGE SCALE GENOMIC DNA]</scope>
    <source>
        <strain evidence="1 2">CBS 609.92</strain>
    </source>
</reference>
<evidence type="ECO:0000313" key="2">
    <source>
        <dbReference type="Proteomes" id="UP000294003"/>
    </source>
</evidence>
<gene>
    <name evidence="1" type="ORF">DL762_004832</name>
</gene>
<comment type="caution">
    <text evidence="1">The sequence shown here is derived from an EMBL/GenBank/DDBJ whole genome shotgun (WGS) entry which is preliminary data.</text>
</comment>
<accession>A0ABY0HB64</accession>
<evidence type="ECO:0000313" key="1">
    <source>
        <dbReference type="EMBL" id="RYO86278.1"/>
    </source>
</evidence>
<protein>
    <submittedName>
        <fullName evidence="1">Uncharacterized protein</fullName>
    </submittedName>
</protein>